<dbReference type="GO" id="GO:0032259">
    <property type="term" value="P:methylation"/>
    <property type="evidence" value="ECO:0007669"/>
    <property type="project" value="UniProtKB-KW"/>
</dbReference>
<reference evidence="8" key="1">
    <citation type="submission" date="2020-01" db="EMBL/GenBank/DDBJ databases">
        <authorList>
            <person name="Richard D."/>
        </authorList>
    </citation>
    <scope>NUCLEOTIDE SEQUENCE</scope>
    <source>
        <strain evidence="8">JP541</strain>
    </source>
</reference>
<dbReference type="GO" id="GO:0031419">
    <property type="term" value="F:cobalamin binding"/>
    <property type="evidence" value="ECO:0007669"/>
    <property type="project" value="UniProtKB-KW"/>
</dbReference>
<evidence type="ECO:0000256" key="1">
    <source>
        <dbReference type="ARBA" id="ARBA00010398"/>
    </source>
</evidence>
<evidence type="ECO:0000256" key="2">
    <source>
        <dbReference type="ARBA" id="ARBA00022603"/>
    </source>
</evidence>
<dbReference type="PROSITE" id="PS50972">
    <property type="entry name" value="PTERIN_BINDING"/>
    <property type="match status" value="1"/>
</dbReference>
<dbReference type="AlphaFoldDB" id="A0A8I0LA64"/>
<dbReference type="GO" id="GO:0046872">
    <property type="term" value="F:metal ion binding"/>
    <property type="evidence" value="ECO:0007669"/>
    <property type="project" value="UniProtKB-KW"/>
</dbReference>
<feature type="non-terminal residue" evidence="8">
    <location>
        <position position="92"/>
    </location>
</feature>
<comment type="similarity">
    <text evidence="1">Belongs to the vitamin-B12 dependent methionine synthase family.</text>
</comment>
<keyword evidence="5" id="KW-0479">Metal-binding</keyword>
<dbReference type="SUPFAM" id="SSF51717">
    <property type="entry name" value="Dihydropteroate synthetase-like"/>
    <property type="match status" value="1"/>
</dbReference>
<evidence type="ECO:0000259" key="7">
    <source>
        <dbReference type="PROSITE" id="PS50972"/>
    </source>
</evidence>
<evidence type="ECO:0000256" key="4">
    <source>
        <dbReference type="ARBA" id="ARBA00022679"/>
    </source>
</evidence>
<dbReference type="InterPro" id="IPR050554">
    <property type="entry name" value="Met_Synthase/Corrinoid"/>
</dbReference>
<accession>A0A8I0LA64</accession>
<sequence length="92" mass="10381">VKSMPVHKPLEHHRRVLASERKNVEIDLDGNFTVVGERINPTGKKKLQAQLREGKLDLVRQMAMEQETNGAGILDINMGMNGIDEKEMMKSV</sequence>
<dbReference type="GO" id="GO:0005829">
    <property type="term" value="C:cytosol"/>
    <property type="evidence" value="ECO:0007669"/>
    <property type="project" value="TreeGrafter"/>
</dbReference>
<dbReference type="Proteomes" id="UP000653002">
    <property type="component" value="Unassembled WGS sequence"/>
</dbReference>
<feature type="non-terminal residue" evidence="8">
    <location>
        <position position="1"/>
    </location>
</feature>
<evidence type="ECO:0000313" key="8">
    <source>
        <dbReference type="EMBL" id="MBD4338967.1"/>
    </source>
</evidence>
<evidence type="ECO:0000256" key="5">
    <source>
        <dbReference type="ARBA" id="ARBA00022723"/>
    </source>
</evidence>
<organism evidence="8 9">
    <name type="scientific">Xanthomonas citri pv. citri</name>
    <dbReference type="NCBI Taxonomy" id="611301"/>
    <lineage>
        <taxon>Bacteria</taxon>
        <taxon>Pseudomonadati</taxon>
        <taxon>Pseudomonadota</taxon>
        <taxon>Gammaproteobacteria</taxon>
        <taxon>Lysobacterales</taxon>
        <taxon>Lysobacteraceae</taxon>
        <taxon>Xanthomonas</taxon>
    </lineage>
</organism>
<keyword evidence="2 8" id="KW-0489">Methyltransferase</keyword>
<evidence type="ECO:0000313" key="9">
    <source>
        <dbReference type="Proteomes" id="UP000653002"/>
    </source>
</evidence>
<keyword evidence="4 8" id="KW-0808">Transferase</keyword>
<keyword evidence="3" id="KW-0846">Cobalamin</keyword>
<evidence type="ECO:0000256" key="6">
    <source>
        <dbReference type="ARBA" id="ARBA00023285"/>
    </source>
</evidence>
<dbReference type="EMBL" id="JAABFR010001881">
    <property type="protein sequence ID" value="MBD4338967.1"/>
    <property type="molecule type" value="Genomic_DNA"/>
</dbReference>
<protein>
    <submittedName>
        <fullName evidence="8">5-methyltetrahydrofolate--homocysteine methyltransferase</fullName>
    </submittedName>
</protein>
<keyword evidence="6" id="KW-0170">Cobalt</keyword>
<dbReference type="GO" id="GO:0050667">
    <property type="term" value="P:homocysteine metabolic process"/>
    <property type="evidence" value="ECO:0007669"/>
    <property type="project" value="TreeGrafter"/>
</dbReference>
<proteinExistence type="inferred from homology"/>
<name>A0A8I0LA64_XANCI</name>
<dbReference type="InterPro" id="IPR000489">
    <property type="entry name" value="Pterin-binding_dom"/>
</dbReference>
<comment type="caution">
    <text evidence="8">The sequence shown here is derived from an EMBL/GenBank/DDBJ whole genome shotgun (WGS) entry which is preliminary data.</text>
</comment>
<dbReference type="GO" id="GO:0008705">
    <property type="term" value="F:methionine synthase activity"/>
    <property type="evidence" value="ECO:0007669"/>
    <property type="project" value="TreeGrafter"/>
</dbReference>
<dbReference type="InterPro" id="IPR011005">
    <property type="entry name" value="Dihydropteroate_synth-like_sf"/>
</dbReference>
<dbReference type="PANTHER" id="PTHR45833">
    <property type="entry name" value="METHIONINE SYNTHASE"/>
    <property type="match status" value="1"/>
</dbReference>
<gene>
    <name evidence="8" type="ORF">GUH15_23515</name>
</gene>
<dbReference type="Gene3D" id="3.20.20.20">
    <property type="entry name" value="Dihydropteroate synthase-like"/>
    <property type="match status" value="1"/>
</dbReference>
<dbReference type="PANTHER" id="PTHR45833:SF1">
    <property type="entry name" value="METHIONINE SYNTHASE"/>
    <property type="match status" value="1"/>
</dbReference>
<dbReference type="GO" id="GO:0046653">
    <property type="term" value="P:tetrahydrofolate metabolic process"/>
    <property type="evidence" value="ECO:0007669"/>
    <property type="project" value="TreeGrafter"/>
</dbReference>
<evidence type="ECO:0000256" key="3">
    <source>
        <dbReference type="ARBA" id="ARBA00022628"/>
    </source>
</evidence>
<feature type="domain" description="Pterin-binding" evidence="7">
    <location>
        <begin position="32"/>
        <end position="92"/>
    </location>
</feature>